<organism evidence="1 2">
    <name type="scientific">Molossus molossus</name>
    <name type="common">Pallas' mastiff bat</name>
    <name type="synonym">Vespertilio molossus</name>
    <dbReference type="NCBI Taxonomy" id="27622"/>
    <lineage>
        <taxon>Eukaryota</taxon>
        <taxon>Metazoa</taxon>
        <taxon>Chordata</taxon>
        <taxon>Craniata</taxon>
        <taxon>Vertebrata</taxon>
        <taxon>Euteleostomi</taxon>
        <taxon>Mammalia</taxon>
        <taxon>Eutheria</taxon>
        <taxon>Laurasiatheria</taxon>
        <taxon>Chiroptera</taxon>
        <taxon>Yangochiroptera</taxon>
        <taxon>Molossidae</taxon>
        <taxon>Molossus</taxon>
    </lineage>
</organism>
<dbReference type="AlphaFoldDB" id="A0A7J8JXI4"/>
<protein>
    <submittedName>
        <fullName evidence="1">Uncharacterized protein</fullName>
    </submittedName>
</protein>
<reference evidence="1 2" key="1">
    <citation type="journal article" date="2020" name="Nature">
        <title>Six reference-quality genomes reveal evolution of bat adaptations.</title>
        <authorList>
            <person name="Jebb D."/>
            <person name="Huang Z."/>
            <person name="Pippel M."/>
            <person name="Hughes G.M."/>
            <person name="Lavrichenko K."/>
            <person name="Devanna P."/>
            <person name="Winkler S."/>
            <person name="Jermiin L.S."/>
            <person name="Skirmuntt E.C."/>
            <person name="Katzourakis A."/>
            <person name="Burkitt-Gray L."/>
            <person name="Ray D.A."/>
            <person name="Sullivan K.A.M."/>
            <person name="Roscito J.G."/>
            <person name="Kirilenko B.M."/>
            <person name="Davalos L.M."/>
            <person name="Corthals A.P."/>
            <person name="Power M.L."/>
            <person name="Jones G."/>
            <person name="Ransome R.D."/>
            <person name="Dechmann D.K.N."/>
            <person name="Locatelli A.G."/>
            <person name="Puechmaille S.J."/>
            <person name="Fedrigo O."/>
            <person name="Jarvis E.D."/>
            <person name="Hiller M."/>
            <person name="Vernes S.C."/>
            <person name="Myers E.W."/>
            <person name="Teeling E.C."/>
        </authorList>
    </citation>
    <scope>NUCLEOTIDE SEQUENCE [LARGE SCALE GENOMIC DNA]</scope>
    <source>
        <strain evidence="1">MMolMol1</strain>
        <tissue evidence="1">Muscle</tissue>
    </source>
</reference>
<sequence>MWNIEKGGRSLVQLWKSAFPVFCAVIEFSGVGSDGEAFGQRQPRVQTASEPLKKTVRIGQVARKGLDRKELQRSVYEPRPELLGGEADGCGLIPEVHFWGPSARAPRLTSHTGYSCRGSAHTASMCSVNPFLMTPAHTDLTYTS</sequence>
<evidence type="ECO:0000313" key="2">
    <source>
        <dbReference type="Proteomes" id="UP000550707"/>
    </source>
</evidence>
<gene>
    <name evidence="1" type="ORF">HJG59_008070</name>
</gene>
<dbReference type="Proteomes" id="UP000550707">
    <property type="component" value="Unassembled WGS sequence"/>
</dbReference>
<evidence type="ECO:0000313" key="1">
    <source>
        <dbReference type="EMBL" id="KAF6501089.1"/>
    </source>
</evidence>
<comment type="caution">
    <text evidence="1">The sequence shown here is derived from an EMBL/GenBank/DDBJ whole genome shotgun (WGS) entry which is preliminary data.</text>
</comment>
<accession>A0A7J8JXI4</accession>
<name>A0A7J8JXI4_MOLMO</name>
<proteinExistence type="predicted"/>
<dbReference type="InParanoid" id="A0A7J8JXI4"/>
<dbReference type="EMBL" id="JACASF010000001">
    <property type="protein sequence ID" value="KAF6501089.1"/>
    <property type="molecule type" value="Genomic_DNA"/>
</dbReference>
<keyword evidence="2" id="KW-1185">Reference proteome</keyword>